<dbReference type="GO" id="GO:0016787">
    <property type="term" value="F:hydrolase activity"/>
    <property type="evidence" value="ECO:0007669"/>
    <property type="project" value="UniProtKB-KW"/>
</dbReference>
<dbReference type="EC" id="2.7.11.1" evidence="1"/>
<dbReference type="EMBL" id="CP036525">
    <property type="protein sequence ID" value="QDT04762.1"/>
    <property type="molecule type" value="Genomic_DNA"/>
</dbReference>
<keyword evidence="4" id="KW-0677">Repeat</keyword>
<keyword evidence="3 8" id="KW-0808">Transferase</keyword>
<dbReference type="GO" id="GO:0005524">
    <property type="term" value="F:ATP binding"/>
    <property type="evidence" value="ECO:0007669"/>
    <property type="project" value="InterPro"/>
</dbReference>
<dbReference type="Pfam" id="PF06745">
    <property type="entry name" value="ATPase"/>
    <property type="match status" value="2"/>
</dbReference>
<evidence type="ECO:0000313" key="8">
    <source>
        <dbReference type="EMBL" id="QDT04762.1"/>
    </source>
</evidence>
<dbReference type="InterPro" id="IPR010624">
    <property type="entry name" value="KaiC_dom"/>
</dbReference>
<dbReference type="AlphaFoldDB" id="A0A517NC95"/>
<dbReference type="Proteomes" id="UP000318538">
    <property type="component" value="Chromosome"/>
</dbReference>
<dbReference type="InterPro" id="IPR003593">
    <property type="entry name" value="AAA+_ATPase"/>
</dbReference>
<keyword evidence="5 8" id="KW-0418">Kinase</keyword>
<dbReference type="SUPFAM" id="SSF52540">
    <property type="entry name" value="P-loop containing nucleoside triphosphate hydrolases"/>
    <property type="match status" value="2"/>
</dbReference>
<dbReference type="CDD" id="cd19488">
    <property type="entry name" value="KaiC-like_N"/>
    <property type="match status" value="1"/>
</dbReference>
<dbReference type="InterPro" id="IPR051347">
    <property type="entry name" value="Circadian_clock_KaiC-rel"/>
</dbReference>
<dbReference type="CDD" id="cd19487">
    <property type="entry name" value="KaiC-like_C"/>
    <property type="match status" value="1"/>
</dbReference>
<feature type="domain" description="KaiC" evidence="7">
    <location>
        <begin position="291"/>
        <end position="528"/>
    </location>
</feature>
<evidence type="ECO:0000256" key="5">
    <source>
        <dbReference type="ARBA" id="ARBA00022777"/>
    </source>
</evidence>
<dbReference type="PIRSF" id="PIRSF039117">
    <property type="entry name" value="KaiC"/>
    <property type="match status" value="1"/>
</dbReference>
<dbReference type="InterPro" id="IPR027417">
    <property type="entry name" value="P-loop_NTPase"/>
</dbReference>
<dbReference type="Gene3D" id="3.40.50.300">
    <property type="entry name" value="P-loop containing nucleotide triphosphate hydrolases"/>
    <property type="match status" value="2"/>
</dbReference>
<dbReference type="PANTHER" id="PTHR42926">
    <property type="match status" value="1"/>
</dbReference>
<evidence type="ECO:0000256" key="1">
    <source>
        <dbReference type="ARBA" id="ARBA00012513"/>
    </source>
</evidence>
<evidence type="ECO:0000256" key="2">
    <source>
        <dbReference type="ARBA" id="ARBA00022553"/>
    </source>
</evidence>
<reference evidence="8 9" key="1">
    <citation type="submission" date="2019-02" db="EMBL/GenBank/DDBJ databases">
        <title>Deep-cultivation of Planctomycetes and their phenomic and genomic characterization uncovers novel biology.</title>
        <authorList>
            <person name="Wiegand S."/>
            <person name="Jogler M."/>
            <person name="Boedeker C."/>
            <person name="Pinto D."/>
            <person name="Vollmers J."/>
            <person name="Rivas-Marin E."/>
            <person name="Kohn T."/>
            <person name="Peeters S.H."/>
            <person name="Heuer A."/>
            <person name="Rast P."/>
            <person name="Oberbeckmann S."/>
            <person name="Bunk B."/>
            <person name="Jeske O."/>
            <person name="Meyerdierks A."/>
            <person name="Storesund J.E."/>
            <person name="Kallscheuer N."/>
            <person name="Luecker S."/>
            <person name="Lage O.M."/>
            <person name="Pohl T."/>
            <person name="Merkel B.J."/>
            <person name="Hornburger P."/>
            <person name="Mueller R.-W."/>
            <person name="Bruemmer F."/>
            <person name="Labrenz M."/>
            <person name="Spormann A.M."/>
            <person name="Op den Camp H."/>
            <person name="Overmann J."/>
            <person name="Amann R."/>
            <person name="Jetten M.S.M."/>
            <person name="Mascher T."/>
            <person name="Medema M.H."/>
            <person name="Devos D.P."/>
            <person name="Kaster A.-K."/>
            <person name="Ovreas L."/>
            <person name="Rohde M."/>
            <person name="Galperin M.Y."/>
            <person name="Jogler C."/>
        </authorList>
    </citation>
    <scope>NUCLEOTIDE SEQUENCE [LARGE SCALE GENOMIC DNA]</scope>
    <source>
        <strain evidence="8 9">K22_7</strain>
    </source>
</reference>
<keyword evidence="2" id="KW-0597">Phosphoprotein</keyword>
<organism evidence="8 9">
    <name type="scientific">Rubripirellula lacrimiformis</name>
    <dbReference type="NCBI Taxonomy" id="1930273"/>
    <lineage>
        <taxon>Bacteria</taxon>
        <taxon>Pseudomonadati</taxon>
        <taxon>Planctomycetota</taxon>
        <taxon>Planctomycetia</taxon>
        <taxon>Pirellulales</taxon>
        <taxon>Pirellulaceae</taxon>
        <taxon>Rubripirellula</taxon>
    </lineage>
</organism>
<evidence type="ECO:0000313" key="9">
    <source>
        <dbReference type="Proteomes" id="UP000318538"/>
    </source>
</evidence>
<gene>
    <name evidence="8" type="primary">kaiC</name>
    <name evidence="8" type="ORF">K227x_31580</name>
</gene>
<evidence type="ECO:0000256" key="6">
    <source>
        <dbReference type="ARBA" id="ARBA00022801"/>
    </source>
</evidence>
<dbReference type="PROSITE" id="PS51146">
    <property type="entry name" value="KAIC"/>
    <property type="match status" value="2"/>
</dbReference>
<dbReference type="InterPro" id="IPR014774">
    <property type="entry name" value="KaiC-like_dom"/>
</dbReference>
<dbReference type="PANTHER" id="PTHR42926:SF1">
    <property type="entry name" value="CIRCADIAN CLOCK OSCILLATOR PROTEIN KAIC 1"/>
    <property type="match status" value="1"/>
</dbReference>
<dbReference type="PRINTS" id="PR01874">
    <property type="entry name" value="DNAREPAIRADA"/>
</dbReference>
<name>A0A517NC95_9BACT</name>
<dbReference type="GO" id="GO:0004674">
    <property type="term" value="F:protein serine/threonine kinase activity"/>
    <property type="evidence" value="ECO:0007669"/>
    <property type="project" value="UniProtKB-EC"/>
</dbReference>
<feature type="domain" description="KaiC" evidence="7">
    <location>
        <begin position="51"/>
        <end position="289"/>
    </location>
</feature>
<evidence type="ECO:0000259" key="7">
    <source>
        <dbReference type="PROSITE" id="PS51146"/>
    </source>
</evidence>
<evidence type="ECO:0000256" key="4">
    <source>
        <dbReference type="ARBA" id="ARBA00022737"/>
    </source>
</evidence>
<keyword evidence="6" id="KW-0378">Hydrolase</keyword>
<protein>
    <recommendedName>
        <fullName evidence="1">non-specific serine/threonine protein kinase</fullName>
        <ecNumber evidence="1">2.7.11.1</ecNumber>
    </recommendedName>
</protein>
<keyword evidence="9" id="KW-1185">Reference proteome</keyword>
<accession>A0A517NC95</accession>
<evidence type="ECO:0000256" key="3">
    <source>
        <dbReference type="ARBA" id="ARBA00022679"/>
    </source>
</evidence>
<proteinExistence type="predicted"/>
<sequence length="546" mass="60164">MVGRKQQTHSCWIDGDSALIDSTTFRTRAIRTRANGTTERDLKNMTSAMPPKISTGNPDLDDILYGGLTSDRLYLVEGMPGTGKTTLALQFLLEGARNGEKGLYVTLSETKQELQGVAESHGWTLDGIEIYELVDTKAIEDPRLQYTMFEPSEIELGTTVDGVLERVNQLRPKRVVFDSLSEMRLLAQGSLRYRRQILALKQFFVGRGCTVLLLDDYSGEDDQHLQSIAHGVIRLEHLLSDYGGERRRLRILKHRGSGFIGGAHDMKIVRGGLNIYPRSVATQDSTETATHLIDSGNREFDELLGGGLNAGTSALLLGPAGVGKSSMALQFAITAAQRGERAILFQFEESEQSLFARAAGLGYDLRRHVDDGLIEIINLTPGEITPSELACLVRSSVRPDPQGRSVSIVAIDSLNGYLNSMPHEKHLIIQLHELLQFLSKESILTLVVVAQHGMLGQSMGTPIDASYLADSVVLFRYFEAAGEIRQAISVIKKRTGRHERSIREFKLSNKGVEIGPPLTKFRGILTGVPDFVGEQGSLIAKDREQH</sequence>
<dbReference type="InterPro" id="IPR030665">
    <property type="entry name" value="KaiC"/>
</dbReference>
<dbReference type="SMART" id="SM00382">
    <property type="entry name" value="AAA"/>
    <property type="match status" value="2"/>
</dbReference>
<dbReference type="KEGG" id="rlc:K227x_31580"/>